<feature type="chain" id="PRO_5004443783" evidence="1">
    <location>
        <begin position="20"/>
        <end position="549"/>
    </location>
</feature>
<sequence length="549" mass="58511">MTGLVFAVLALLASAVSLASPTVRSTAPTVVLDRGTFVGVDTGLNFQFLGIPFAQSVAGTARLRLPKPNLPYTGIHNATTFGPGCLQQASTTPVPPGLLPSSISNASAPPTSEDCLTINVVTPASFTPKSRFPVAVWIYGGGFETGMTSSFDGGVIVNRSIALSEPVVYVSMNYRLSGFGFLASQEVKDAGLGNLGLQDQREALRWVQKYITAFGIDPTKVTIWGESAGAISVGLQLVTNGGKTEGLFRGGFMESGSPTPGTDITMGQTVYNQIVAETGCSGSPDTLECLRIVPVDTLLAAINATPDILNPNQGLNITWEPRVDGVFLPESGQNLVAKGIIADIPIVNGDCDDEGTIFSVTLANITTDEQVSDFISRNFFPGASSSQMANLLALYPQDPAAGSPFDTGEQNALTPQYKRLAALQGDIIFQSPRRFLFEQRATKQPIFSFLSKRGKSTPFVGAFHSSDLQNIYGGGELTDYLVHFVNHLDPNGPLVTGETFAWPRYEPSHPQMLTLLDAPLPALELTTDTFRLDAISFVRNLTFQSDGIL</sequence>
<dbReference type="EMBL" id="JH687553">
    <property type="protein sequence ID" value="EIN04660.1"/>
    <property type="molecule type" value="Genomic_DNA"/>
</dbReference>
<dbReference type="Pfam" id="PF00135">
    <property type="entry name" value="COesterase"/>
    <property type="match status" value="1"/>
</dbReference>
<dbReference type="InterPro" id="IPR019819">
    <property type="entry name" value="Carboxylesterase_B_CS"/>
</dbReference>
<dbReference type="PROSITE" id="PS00941">
    <property type="entry name" value="CARBOXYLESTERASE_B_2"/>
    <property type="match status" value="1"/>
</dbReference>
<dbReference type="AlphaFoldDB" id="R7S2P7"/>
<proteinExistence type="predicted"/>
<dbReference type="OMA" id="GIMNSGN"/>
<evidence type="ECO:0000313" key="3">
    <source>
        <dbReference type="EMBL" id="EIN04660.1"/>
    </source>
</evidence>
<feature type="domain" description="Carboxylesterase type B" evidence="2">
    <location>
        <begin position="39"/>
        <end position="516"/>
    </location>
</feature>
<evidence type="ECO:0000313" key="4">
    <source>
        <dbReference type="Proteomes" id="UP000054196"/>
    </source>
</evidence>
<dbReference type="InterPro" id="IPR029058">
    <property type="entry name" value="AB_hydrolase_fold"/>
</dbReference>
<dbReference type="Proteomes" id="UP000054196">
    <property type="component" value="Unassembled WGS sequence"/>
</dbReference>
<dbReference type="GO" id="GO:0016787">
    <property type="term" value="F:hydrolase activity"/>
    <property type="evidence" value="ECO:0007669"/>
    <property type="project" value="UniProtKB-KW"/>
</dbReference>
<dbReference type="PANTHER" id="PTHR11559">
    <property type="entry name" value="CARBOXYLESTERASE"/>
    <property type="match status" value="1"/>
</dbReference>
<evidence type="ECO:0000256" key="1">
    <source>
        <dbReference type="SAM" id="SignalP"/>
    </source>
</evidence>
<evidence type="ECO:0000259" key="2">
    <source>
        <dbReference type="Pfam" id="PF00135"/>
    </source>
</evidence>
<keyword evidence="1" id="KW-0732">Signal</keyword>
<reference evidence="4" key="1">
    <citation type="journal article" date="2012" name="Science">
        <title>The Paleozoic origin of enzymatic lignin decomposition reconstructed from 31 fungal genomes.</title>
        <authorList>
            <person name="Floudas D."/>
            <person name="Binder M."/>
            <person name="Riley R."/>
            <person name="Barry K."/>
            <person name="Blanchette R.A."/>
            <person name="Henrissat B."/>
            <person name="Martinez A.T."/>
            <person name="Otillar R."/>
            <person name="Spatafora J.W."/>
            <person name="Yadav J.S."/>
            <person name="Aerts A."/>
            <person name="Benoit I."/>
            <person name="Boyd A."/>
            <person name="Carlson A."/>
            <person name="Copeland A."/>
            <person name="Coutinho P.M."/>
            <person name="de Vries R.P."/>
            <person name="Ferreira P."/>
            <person name="Findley K."/>
            <person name="Foster B."/>
            <person name="Gaskell J."/>
            <person name="Glotzer D."/>
            <person name="Gorecki P."/>
            <person name="Heitman J."/>
            <person name="Hesse C."/>
            <person name="Hori C."/>
            <person name="Igarashi K."/>
            <person name="Jurgens J.A."/>
            <person name="Kallen N."/>
            <person name="Kersten P."/>
            <person name="Kohler A."/>
            <person name="Kuees U."/>
            <person name="Kumar T.K.A."/>
            <person name="Kuo A."/>
            <person name="LaButti K."/>
            <person name="Larrondo L.F."/>
            <person name="Lindquist E."/>
            <person name="Ling A."/>
            <person name="Lombard V."/>
            <person name="Lucas S."/>
            <person name="Lundell T."/>
            <person name="Martin R."/>
            <person name="McLaughlin D.J."/>
            <person name="Morgenstern I."/>
            <person name="Morin E."/>
            <person name="Murat C."/>
            <person name="Nagy L.G."/>
            <person name="Nolan M."/>
            <person name="Ohm R.A."/>
            <person name="Patyshakuliyeva A."/>
            <person name="Rokas A."/>
            <person name="Ruiz-Duenas F.J."/>
            <person name="Sabat G."/>
            <person name="Salamov A."/>
            <person name="Samejima M."/>
            <person name="Schmutz J."/>
            <person name="Slot J.C."/>
            <person name="St John F."/>
            <person name="Stenlid J."/>
            <person name="Sun H."/>
            <person name="Sun S."/>
            <person name="Syed K."/>
            <person name="Tsang A."/>
            <person name="Wiebenga A."/>
            <person name="Young D."/>
            <person name="Pisabarro A."/>
            <person name="Eastwood D.C."/>
            <person name="Martin F."/>
            <person name="Cullen D."/>
            <person name="Grigoriev I.V."/>
            <person name="Hibbett D.S."/>
        </authorList>
    </citation>
    <scope>NUCLEOTIDE SEQUENCE [LARGE SCALE GENOMIC DNA]</scope>
    <source>
        <strain evidence="4">HHB-11173 SS5</strain>
    </source>
</reference>
<protein>
    <submittedName>
        <fullName evidence="3">Alpha/beta-hydrolase</fullName>
    </submittedName>
</protein>
<dbReference type="InterPro" id="IPR050309">
    <property type="entry name" value="Type-B_Carboxylest/Lipase"/>
</dbReference>
<dbReference type="ESTHER" id="punst-r7s2p7">
    <property type="family name" value="Fungal_carboxylesterase_lipase"/>
</dbReference>
<dbReference type="RefSeq" id="XP_007388053.1">
    <property type="nucleotide sequence ID" value="XM_007387991.1"/>
</dbReference>
<dbReference type="GeneID" id="18876130"/>
<organism evidence="3 4">
    <name type="scientific">Punctularia strigosozonata (strain HHB-11173)</name>
    <name type="common">White-rot fungus</name>
    <dbReference type="NCBI Taxonomy" id="741275"/>
    <lineage>
        <taxon>Eukaryota</taxon>
        <taxon>Fungi</taxon>
        <taxon>Dikarya</taxon>
        <taxon>Basidiomycota</taxon>
        <taxon>Agaricomycotina</taxon>
        <taxon>Agaricomycetes</taxon>
        <taxon>Corticiales</taxon>
        <taxon>Punctulariaceae</taxon>
        <taxon>Punctularia</taxon>
    </lineage>
</organism>
<keyword evidence="3" id="KW-0378">Hydrolase</keyword>
<dbReference type="KEGG" id="psq:PUNSTDRAFT_108013"/>
<dbReference type="OrthoDB" id="408631at2759"/>
<accession>R7S2P7</accession>
<gene>
    <name evidence="3" type="ORF">PUNSTDRAFT_108013</name>
</gene>
<dbReference type="HOGENOM" id="CLU_006586_10_6_1"/>
<keyword evidence="4" id="KW-1185">Reference proteome</keyword>
<feature type="signal peptide" evidence="1">
    <location>
        <begin position="1"/>
        <end position="19"/>
    </location>
</feature>
<dbReference type="Gene3D" id="3.40.50.1820">
    <property type="entry name" value="alpha/beta hydrolase"/>
    <property type="match status" value="1"/>
</dbReference>
<dbReference type="eggNOG" id="KOG4389">
    <property type="taxonomic scope" value="Eukaryota"/>
</dbReference>
<dbReference type="SUPFAM" id="SSF53474">
    <property type="entry name" value="alpha/beta-Hydrolases"/>
    <property type="match status" value="1"/>
</dbReference>
<name>R7S2P7_PUNST</name>
<dbReference type="InterPro" id="IPR002018">
    <property type="entry name" value="CarbesteraseB"/>
</dbReference>